<dbReference type="OrthoDB" id="9814303at2"/>
<evidence type="ECO:0000256" key="3">
    <source>
        <dbReference type="ARBA" id="ARBA00022692"/>
    </source>
</evidence>
<evidence type="ECO:0000313" key="10">
    <source>
        <dbReference type="Proteomes" id="UP000054639"/>
    </source>
</evidence>
<dbReference type="AlphaFoldDB" id="A0A378KTV5"/>
<feature type="transmembrane region" description="Helical" evidence="6">
    <location>
        <begin position="76"/>
        <end position="96"/>
    </location>
</feature>
<protein>
    <submittedName>
        <fullName evidence="9">Multidrug resistance protein D</fullName>
    </submittedName>
</protein>
<dbReference type="SUPFAM" id="SSF103473">
    <property type="entry name" value="MFS general substrate transporter"/>
    <property type="match status" value="1"/>
</dbReference>
<name>A0A378KTV5_9GAMM</name>
<dbReference type="CDD" id="cd17320">
    <property type="entry name" value="MFS_MdfA_MDR_like"/>
    <property type="match status" value="1"/>
</dbReference>
<gene>
    <name evidence="9" type="primary">ydhC_1</name>
    <name evidence="8" type="ORF">Lqua_0980</name>
    <name evidence="9" type="ORF">NCTC12376_01817</name>
</gene>
<keyword evidence="2" id="KW-0813">Transport</keyword>
<evidence type="ECO:0000313" key="9">
    <source>
        <dbReference type="EMBL" id="STY18002.1"/>
    </source>
</evidence>
<dbReference type="EMBL" id="LNYR01000012">
    <property type="protein sequence ID" value="KTD50753.1"/>
    <property type="molecule type" value="Genomic_DNA"/>
</dbReference>
<dbReference type="GO" id="GO:0022857">
    <property type="term" value="F:transmembrane transporter activity"/>
    <property type="evidence" value="ECO:0007669"/>
    <property type="project" value="InterPro"/>
</dbReference>
<dbReference type="Gene3D" id="1.20.1720.10">
    <property type="entry name" value="Multidrug resistance protein D"/>
    <property type="match status" value="1"/>
</dbReference>
<comment type="subcellular location">
    <subcellularLocation>
        <location evidence="1">Membrane</location>
        <topology evidence="1">Multi-pass membrane protein</topology>
    </subcellularLocation>
</comment>
<dbReference type="Pfam" id="PF07690">
    <property type="entry name" value="MFS_1"/>
    <property type="match status" value="1"/>
</dbReference>
<feature type="transmembrane region" description="Helical" evidence="6">
    <location>
        <begin position="161"/>
        <end position="181"/>
    </location>
</feature>
<feature type="transmembrane region" description="Helical" evidence="6">
    <location>
        <begin position="45"/>
        <end position="64"/>
    </location>
</feature>
<dbReference type="Proteomes" id="UP000254230">
    <property type="component" value="Unassembled WGS sequence"/>
</dbReference>
<reference evidence="9 11" key="2">
    <citation type="submission" date="2018-06" db="EMBL/GenBank/DDBJ databases">
        <authorList>
            <consortium name="Pathogen Informatics"/>
            <person name="Doyle S."/>
        </authorList>
    </citation>
    <scope>NUCLEOTIDE SEQUENCE [LARGE SCALE GENOMIC DNA]</scope>
    <source>
        <strain evidence="9 11">NCTC12376</strain>
    </source>
</reference>
<keyword evidence="3 6" id="KW-0812">Transmembrane</keyword>
<dbReference type="PANTHER" id="PTHR42718">
    <property type="entry name" value="MAJOR FACILITATOR SUPERFAMILY MULTIDRUG TRANSPORTER MFSC"/>
    <property type="match status" value="1"/>
</dbReference>
<feature type="transmembrane region" description="Helical" evidence="6">
    <location>
        <begin position="212"/>
        <end position="238"/>
    </location>
</feature>
<accession>A0A378KTV5</accession>
<proteinExistence type="predicted"/>
<keyword evidence="5 6" id="KW-0472">Membrane</keyword>
<feature type="transmembrane region" description="Helical" evidence="6">
    <location>
        <begin position="7"/>
        <end position="25"/>
    </location>
</feature>
<feature type="transmembrane region" description="Helical" evidence="6">
    <location>
        <begin position="131"/>
        <end position="155"/>
    </location>
</feature>
<feature type="transmembrane region" description="Helical" evidence="6">
    <location>
        <begin position="244"/>
        <end position="267"/>
    </location>
</feature>
<dbReference type="PANTHER" id="PTHR42718:SF9">
    <property type="entry name" value="MAJOR FACILITATOR SUPERFAMILY MULTIDRUG TRANSPORTER MFSC"/>
    <property type="match status" value="1"/>
</dbReference>
<feature type="transmembrane region" description="Helical" evidence="6">
    <location>
        <begin position="102"/>
        <end position="119"/>
    </location>
</feature>
<feature type="transmembrane region" description="Helical" evidence="6">
    <location>
        <begin position="341"/>
        <end position="361"/>
    </location>
</feature>
<dbReference type="EMBL" id="UGOW01000001">
    <property type="protein sequence ID" value="STY18002.1"/>
    <property type="molecule type" value="Genomic_DNA"/>
</dbReference>
<evidence type="ECO:0000256" key="1">
    <source>
        <dbReference type="ARBA" id="ARBA00004141"/>
    </source>
</evidence>
<feature type="transmembrane region" description="Helical" evidence="6">
    <location>
        <begin position="307"/>
        <end position="329"/>
    </location>
</feature>
<dbReference type="Proteomes" id="UP000054639">
    <property type="component" value="Unassembled WGS sequence"/>
</dbReference>
<evidence type="ECO:0000259" key="7">
    <source>
        <dbReference type="PROSITE" id="PS50850"/>
    </source>
</evidence>
<keyword evidence="10" id="KW-1185">Reference proteome</keyword>
<evidence type="ECO:0000256" key="5">
    <source>
        <dbReference type="ARBA" id="ARBA00023136"/>
    </source>
</evidence>
<dbReference type="GO" id="GO:0016020">
    <property type="term" value="C:membrane"/>
    <property type="evidence" value="ECO:0007669"/>
    <property type="project" value="UniProtKB-SubCell"/>
</dbReference>
<sequence length="389" mass="43548">MYVTKTPFFYIACLSGFSLITFDLYQPALPTIINYFQTTHELGQLTLSVYIFVNGFAQLIWGPLIDHFGRLQSIKVSLSLFLIATMICIFSTSIYMLIAGRALQSFFICCSGVIALSSTRDYEKTAERANIISHISMIVSISPIIAPLFGAVVFLYMGWQATFICMAVFGFILLLLARMILKESPSWNRSKSKFSYIKSLKQYRYILQNRHLWLGMIILSASFTNIMIIIINITYLIINQLHYSPTAFALIFAFNGFTMILGNYIGIRLRDYFSLRWNMCFGSLMIIIGAAISLMLYYFIGFSLNCLVPLLLVTLGVTITNPPALSLALKDFNEQAASATAVINTMRMTVSSLIAGVVGSILTTNDYILPLSMVLLGSLCLLSSLLHRN</sequence>
<feature type="transmembrane region" description="Helical" evidence="6">
    <location>
        <begin position="367"/>
        <end position="386"/>
    </location>
</feature>
<dbReference type="RefSeq" id="WP_058473181.1">
    <property type="nucleotide sequence ID" value="NZ_CAAAIL010000004.1"/>
</dbReference>
<feature type="domain" description="Major facilitator superfamily (MFS) profile" evidence="7">
    <location>
        <begin position="1"/>
        <end position="389"/>
    </location>
</feature>
<evidence type="ECO:0000256" key="6">
    <source>
        <dbReference type="SAM" id="Phobius"/>
    </source>
</evidence>
<evidence type="ECO:0000256" key="2">
    <source>
        <dbReference type="ARBA" id="ARBA00022448"/>
    </source>
</evidence>
<dbReference type="InterPro" id="IPR011701">
    <property type="entry name" value="MFS"/>
</dbReference>
<evidence type="ECO:0000313" key="11">
    <source>
        <dbReference type="Proteomes" id="UP000254230"/>
    </source>
</evidence>
<keyword evidence="4 6" id="KW-1133">Transmembrane helix</keyword>
<evidence type="ECO:0000256" key="4">
    <source>
        <dbReference type="ARBA" id="ARBA00022989"/>
    </source>
</evidence>
<dbReference type="InterPro" id="IPR036259">
    <property type="entry name" value="MFS_trans_sf"/>
</dbReference>
<dbReference type="STRING" id="45072.Lqua_0980"/>
<dbReference type="InterPro" id="IPR020846">
    <property type="entry name" value="MFS_dom"/>
</dbReference>
<dbReference type="PROSITE" id="PS50850">
    <property type="entry name" value="MFS"/>
    <property type="match status" value="1"/>
</dbReference>
<feature type="transmembrane region" description="Helical" evidence="6">
    <location>
        <begin position="279"/>
        <end position="301"/>
    </location>
</feature>
<reference evidence="8 10" key="1">
    <citation type="submission" date="2015-11" db="EMBL/GenBank/DDBJ databases">
        <title>Genomic analysis of 38 Legionella species identifies large and diverse effector repertoires.</title>
        <authorList>
            <person name="Burstein D."/>
            <person name="Amaro F."/>
            <person name="Zusman T."/>
            <person name="Lifshitz Z."/>
            <person name="Cohen O."/>
            <person name="Gilbert J.A."/>
            <person name="Pupko T."/>
            <person name="Shuman H.A."/>
            <person name="Segal G."/>
        </authorList>
    </citation>
    <scope>NUCLEOTIDE SEQUENCE [LARGE SCALE GENOMIC DNA]</scope>
    <source>
        <strain evidence="8 10">ATCC 49507</strain>
    </source>
</reference>
<evidence type="ECO:0000313" key="8">
    <source>
        <dbReference type="EMBL" id="KTD50753.1"/>
    </source>
</evidence>
<organism evidence="9 11">
    <name type="scientific">Legionella quateirensis</name>
    <dbReference type="NCBI Taxonomy" id="45072"/>
    <lineage>
        <taxon>Bacteria</taxon>
        <taxon>Pseudomonadati</taxon>
        <taxon>Pseudomonadota</taxon>
        <taxon>Gammaproteobacteria</taxon>
        <taxon>Legionellales</taxon>
        <taxon>Legionellaceae</taxon>
        <taxon>Legionella</taxon>
    </lineage>
</organism>